<name>A0ABQ4UCG8_9HYPH</name>
<keyword evidence="2" id="KW-1185">Reference proteome</keyword>
<proteinExistence type="predicted"/>
<dbReference type="Proteomes" id="UP001055039">
    <property type="component" value="Unassembled WGS sequence"/>
</dbReference>
<reference evidence="1" key="2">
    <citation type="submission" date="2021-08" db="EMBL/GenBank/DDBJ databases">
        <authorList>
            <person name="Tani A."/>
            <person name="Ola A."/>
            <person name="Ogura Y."/>
            <person name="Katsura K."/>
            <person name="Hayashi T."/>
        </authorList>
    </citation>
    <scope>NUCLEOTIDE SEQUENCE</scope>
    <source>
        <strain evidence="1">NBRC 15686</strain>
    </source>
</reference>
<protein>
    <submittedName>
        <fullName evidence="1">Uncharacterized protein</fullName>
    </submittedName>
</protein>
<organism evidence="1 2">
    <name type="scientific">Methylorubrum aminovorans</name>
    <dbReference type="NCBI Taxonomy" id="269069"/>
    <lineage>
        <taxon>Bacteria</taxon>
        <taxon>Pseudomonadati</taxon>
        <taxon>Pseudomonadota</taxon>
        <taxon>Alphaproteobacteria</taxon>
        <taxon>Hyphomicrobiales</taxon>
        <taxon>Methylobacteriaceae</taxon>
        <taxon>Methylorubrum</taxon>
    </lineage>
</organism>
<reference evidence="1" key="1">
    <citation type="journal article" date="2021" name="Front. Microbiol.">
        <title>Comprehensive Comparative Genomics and Phenotyping of Methylobacterium Species.</title>
        <authorList>
            <person name="Alessa O."/>
            <person name="Ogura Y."/>
            <person name="Fujitani Y."/>
            <person name="Takami H."/>
            <person name="Hayashi T."/>
            <person name="Sahin N."/>
            <person name="Tani A."/>
        </authorList>
    </citation>
    <scope>NUCLEOTIDE SEQUENCE</scope>
    <source>
        <strain evidence="1">NBRC 15686</strain>
    </source>
</reference>
<comment type="caution">
    <text evidence="1">The sequence shown here is derived from an EMBL/GenBank/DDBJ whole genome shotgun (WGS) entry which is preliminary data.</text>
</comment>
<sequence length="54" mass="5501">MIALLSLVSLSSGLVLAGRAPLYPDWTARMEMAGGLSLVTGLAMVGAGLKAYCC</sequence>
<dbReference type="EMBL" id="BPRC01000003">
    <property type="protein sequence ID" value="GJE64163.1"/>
    <property type="molecule type" value="Genomic_DNA"/>
</dbReference>
<evidence type="ECO:0000313" key="2">
    <source>
        <dbReference type="Proteomes" id="UP001055039"/>
    </source>
</evidence>
<evidence type="ECO:0000313" key="1">
    <source>
        <dbReference type="EMBL" id="GJE64163.1"/>
    </source>
</evidence>
<dbReference type="RefSeq" id="WP_238223439.1">
    <property type="nucleotide sequence ID" value="NZ_BAAADH010000106.1"/>
</dbReference>
<accession>A0ABQ4UCG8</accession>
<gene>
    <name evidence="1" type="ORF">LNAOJCKE_1363</name>
</gene>